<keyword evidence="5" id="KW-0597">Phosphoprotein</keyword>
<dbReference type="SUPFAM" id="SSF47384">
    <property type="entry name" value="Homodimeric domain of signal transducing histidine kinase"/>
    <property type="match status" value="1"/>
</dbReference>
<keyword evidence="7 14" id="KW-0812">Transmembrane</keyword>
<dbReference type="SMART" id="SM00388">
    <property type="entry name" value="HisKA"/>
    <property type="match status" value="1"/>
</dbReference>
<evidence type="ECO:0000256" key="2">
    <source>
        <dbReference type="ARBA" id="ARBA00004651"/>
    </source>
</evidence>
<evidence type="ECO:0000256" key="1">
    <source>
        <dbReference type="ARBA" id="ARBA00000085"/>
    </source>
</evidence>
<evidence type="ECO:0000256" key="6">
    <source>
        <dbReference type="ARBA" id="ARBA00022679"/>
    </source>
</evidence>
<dbReference type="Pfam" id="PF00512">
    <property type="entry name" value="HisKA"/>
    <property type="match status" value="1"/>
</dbReference>
<evidence type="ECO:0000256" key="9">
    <source>
        <dbReference type="ARBA" id="ARBA00022777"/>
    </source>
</evidence>
<dbReference type="EC" id="2.7.13.3" evidence="3"/>
<dbReference type="PRINTS" id="PR00344">
    <property type="entry name" value="BCTRLSENSOR"/>
</dbReference>
<evidence type="ECO:0000313" key="16">
    <source>
        <dbReference type="EMBL" id="RNB81930.1"/>
    </source>
</evidence>
<name>A0A3M8D1H5_9BACL</name>
<evidence type="ECO:0000256" key="4">
    <source>
        <dbReference type="ARBA" id="ARBA00022475"/>
    </source>
</evidence>
<evidence type="ECO:0000256" key="8">
    <source>
        <dbReference type="ARBA" id="ARBA00022741"/>
    </source>
</evidence>
<evidence type="ECO:0000256" key="5">
    <source>
        <dbReference type="ARBA" id="ARBA00022553"/>
    </source>
</evidence>
<organism evidence="16 17">
    <name type="scientific">Brevibacillus panacihumi</name>
    <dbReference type="NCBI Taxonomy" id="497735"/>
    <lineage>
        <taxon>Bacteria</taxon>
        <taxon>Bacillati</taxon>
        <taxon>Bacillota</taxon>
        <taxon>Bacilli</taxon>
        <taxon>Bacillales</taxon>
        <taxon>Paenibacillaceae</taxon>
        <taxon>Brevibacillus</taxon>
    </lineage>
</organism>
<dbReference type="GO" id="GO:0000155">
    <property type="term" value="F:phosphorelay sensor kinase activity"/>
    <property type="evidence" value="ECO:0007669"/>
    <property type="project" value="InterPro"/>
</dbReference>
<dbReference type="Gene3D" id="6.10.340.10">
    <property type="match status" value="1"/>
</dbReference>
<comment type="subcellular location">
    <subcellularLocation>
        <location evidence="2">Cell membrane</location>
        <topology evidence="2">Multi-pass membrane protein</topology>
    </subcellularLocation>
</comment>
<dbReference type="PANTHER" id="PTHR45528:SF1">
    <property type="entry name" value="SENSOR HISTIDINE KINASE CPXA"/>
    <property type="match status" value="1"/>
</dbReference>
<gene>
    <name evidence="16" type="ORF">EDM58_07345</name>
</gene>
<dbReference type="PROSITE" id="PS50109">
    <property type="entry name" value="HIS_KIN"/>
    <property type="match status" value="1"/>
</dbReference>
<comment type="caution">
    <text evidence="16">The sequence shown here is derived from an EMBL/GenBank/DDBJ whole genome shotgun (WGS) entry which is preliminary data.</text>
</comment>
<dbReference type="InterPro" id="IPR004358">
    <property type="entry name" value="Sig_transdc_His_kin-like_C"/>
</dbReference>
<reference evidence="16 17" key="1">
    <citation type="submission" date="2018-10" db="EMBL/GenBank/DDBJ databases">
        <title>Phylogenomics of Brevibacillus.</title>
        <authorList>
            <person name="Dunlap C."/>
        </authorList>
    </citation>
    <scope>NUCLEOTIDE SEQUENCE [LARGE SCALE GENOMIC DNA]</scope>
    <source>
        <strain evidence="16 17">JCM 15085</strain>
    </source>
</reference>
<evidence type="ECO:0000256" key="14">
    <source>
        <dbReference type="SAM" id="Phobius"/>
    </source>
</evidence>
<dbReference type="GO" id="GO:0005886">
    <property type="term" value="C:plasma membrane"/>
    <property type="evidence" value="ECO:0007669"/>
    <property type="project" value="UniProtKB-SubCell"/>
</dbReference>
<dbReference type="PANTHER" id="PTHR45528">
    <property type="entry name" value="SENSOR HISTIDINE KINASE CPXA"/>
    <property type="match status" value="1"/>
</dbReference>
<keyword evidence="9 16" id="KW-0418">Kinase</keyword>
<dbReference type="Pfam" id="PF02518">
    <property type="entry name" value="HATPase_c"/>
    <property type="match status" value="1"/>
</dbReference>
<dbReference type="Proteomes" id="UP000281915">
    <property type="component" value="Unassembled WGS sequence"/>
</dbReference>
<evidence type="ECO:0000256" key="12">
    <source>
        <dbReference type="ARBA" id="ARBA00023012"/>
    </source>
</evidence>
<accession>A0A3M8D1H5</accession>
<dbReference type="InterPro" id="IPR050398">
    <property type="entry name" value="HssS/ArlS-like"/>
</dbReference>
<evidence type="ECO:0000256" key="11">
    <source>
        <dbReference type="ARBA" id="ARBA00022989"/>
    </source>
</evidence>
<comment type="catalytic activity">
    <reaction evidence="1">
        <text>ATP + protein L-histidine = ADP + protein N-phospho-L-histidine.</text>
        <dbReference type="EC" id="2.7.13.3"/>
    </reaction>
</comment>
<dbReference type="Gene3D" id="1.10.287.130">
    <property type="match status" value="1"/>
</dbReference>
<dbReference type="InterPro" id="IPR003661">
    <property type="entry name" value="HisK_dim/P_dom"/>
</dbReference>
<dbReference type="Gene3D" id="3.30.565.10">
    <property type="entry name" value="Histidine kinase-like ATPase, C-terminal domain"/>
    <property type="match status" value="1"/>
</dbReference>
<dbReference type="AlphaFoldDB" id="A0A3M8D1H5"/>
<keyword evidence="4" id="KW-1003">Cell membrane</keyword>
<dbReference type="InterPro" id="IPR003594">
    <property type="entry name" value="HATPase_dom"/>
</dbReference>
<evidence type="ECO:0000256" key="10">
    <source>
        <dbReference type="ARBA" id="ARBA00022840"/>
    </source>
</evidence>
<feature type="domain" description="Histidine kinase" evidence="15">
    <location>
        <begin position="240"/>
        <end position="449"/>
    </location>
</feature>
<keyword evidence="13 14" id="KW-0472">Membrane</keyword>
<dbReference type="SMART" id="SM00387">
    <property type="entry name" value="HATPase_c"/>
    <property type="match status" value="1"/>
</dbReference>
<protein>
    <recommendedName>
        <fullName evidence="3">histidine kinase</fullName>
        <ecNumber evidence="3">2.7.13.3</ecNumber>
    </recommendedName>
</protein>
<keyword evidence="12" id="KW-0902">Two-component regulatory system</keyword>
<dbReference type="InterPro" id="IPR005467">
    <property type="entry name" value="His_kinase_dom"/>
</dbReference>
<evidence type="ECO:0000256" key="13">
    <source>
        <dbReference type="ARBA" id="ARBA00023136"/>
    </source>
</evidence>
<dbReference type="RefSeq" id="WP_122912755.1">
    <property type="nucleotide sequence ID" value="NZ_RHHT01000011.1"/>
</dbReference>
<dbReference type="InterPro" id="IPR036890">
    <property type="entry name" value="HATPase_C_sf"/>
</dbReference>
<evidence type="ECO:0000256" key="7">
    <source>
        <dbReference type="ARBA" id="ARBA00022692"/>
    </source>
</evidence>
<sequence length="451" mass="50868">MKLLHRLMIAFGLLLLIVTGASAYLIDSMLLDNLIDQQRKELKLKGEFWAEKVSSSSRTEEEMIEELNQLVMSNKKVEILLLGKQKKVMYTTIQANSLKDWIQTLERRAEKKQDKKLWLVGEAEYIVVSQAVKAGEYQRLLLATPVRGIKDVRYEITTNIMIILFIGVICAILLSFFITSSLVKPLSSLMTELKKVRERQFSEVKHIHASGEIGTVTQSVYFLAQELERFQEVQRQFFQNASHELKTPLMSIQGYAEGIRDGIFTGEAASQGLDVIVEETTRLKGIVTEMILLAKLESEENLFHPVRCKAQDVIQQAVDKLQPIAMQNGITVVIHHDDTNPEILIDRDKFLQAVINILSNSYRHASECVEIRMYTTNHQASIEITDDGEGLSEDLLPNLFHRFVKGKNGETGLGLAISRAIVERSGGTLTARNHDRRGAVFSIVIPVSTST</sequence>
<evidence type="ECO:0000256" key="3">
    <source>
        <dbReference type="ARBA" id="ARBA00012438"/>
    </source>
</evidence>
<keyword evidence="10" id="KW-0067">ATP-binding</keyword>
<dbReference type="InterPro" id="IPR036097">
    <property type="entry name" value="HisK_dim/P_sf"/>
</dbReference>
<keyword evidence="6" id="KW-0808">Transferase</keyword>
<evidence type="ECO:0000313" key="17">
    <source>
        <dbReference type="Proteomes" id="UP000281915"/>
    </source>
</evidence>
<proteinExistence type="predicted"/>
<dbReference type="GO" id="GO:0005524">
    <property type="term" value="F:ATP binding"/>
    <property type="evidence" value="ECO:0007669"/>
    <property type="project" value="UniProtKB-KW"/>
</dbReference>
<feature type="transmembrane region" description="Helical" evidence="14">
    <location>
        <begin position="160"/>
        <end position="183"/>
    </location>
</feature>
<dbReference type="FunFam" id="1.10.287.130:FF:000001">
    <property type="entry name" value="Two-component sensor histidine kinase"/>
    <property type="match status" value="1"/>
</dbReference>
<evidence type="ECO:0000259" key="15">
    <source>
        <dbReference type="PROSITE" id="PS50109"/>
    </source>
</evidence>
<dbReference type="EMBL" id="RHHT01000011">
    <property type="protein sequence ID" value="RNB81930.1"/>
    <property type="molecule type" value="Genomic_DNA"/>
</dbReference>
<keyword evidence="8" id="KW-0547">Nucleotide-binding</keyword>
<keyword evidence="11 14" id="KW-1133">Transmembrane helix</keyword>
<dbReference type="CDD" id="cd00082">
    <property type="entry name" value="HisKA"/>
    <property type="match status" value="1"/>
</dbReference>
<dbReference type="SUPFAM" id="SSF55874">
    <property type="entry name" value="ATPase domain of HSP90 chaperone/DNA topoisomerase II/histidine kinase"/>
    <property type="match status" value="1"/>
</dbReference>